<dbReference type="OrthoDB" id="1077582at2759"/>
<evidence type="ECO:0000313" key="10">
    <source>
        <dbReference type="EMBL" id="KIJ61702.1"/>
    </source>
</evidence>
<feature type="transmembrane region" description="Helical" evidence="8">
    <location>
        <begin position="338"/>
        <end position="356"/>
    </location>
</feature>
<evidence type="ECO:0000256" key="5">
    <source>
        <dbReference type="ARBA" id="ARBA00022692"/>
    </source>
</evidence>
<keyword evidence="6 8" id="KW-1133">Transmembrane helix</keyword>
<evidence type="ECO:0000256" key="3">
    <source>
        <dbReference type="ARBA" id="ARBA00007282"/>
    </source>
</evidence>
<dbReference type="HOGENOM" id="CLU_034105_0_0_1"/>
<keyword evidence="5 8" id="KW-0812">Transmembrane</keyword>
<dbReference type="EMBL" id="KN839860">
    <property type="protein sequence ID" value="KIJ61702.1"/>
    <property type="molecule type" value="Genomic_DNA"/>
</dbReference>
<organism evidence="10 11">
    <name type="scientific">Hydnomerulius pinastri MD-312</name>
    <dbReference type="NCBI Taxonomy" id="994086"/>
    <lineage>
        <taxon>Eukaryota</taxon>
        <taxon>Fungi</taxon>
        <taxon>Dikarya</taxon>
        <taxon>Basidiomycota</taxon>
        <taxon>Agaricomycotina</taxon>
        <taxon>Agaricomycetes</taxon>
        <taxon>Agaricomycetidae</taxon>
        <taxon>Boletales</taxon>
        <taxon>Boletales incertae sedis</taxon>
        <taxon>Leucogyrophana</taxon>
    </lineage>
</organism>
<dbReference type="PANTHER" id="PTHR31595">
    <property type="entry name" value="LONG-CHAIN-ALCOHOL O-FATTY-ACYLTRANSFERASE 3-RELATED"/>
    <property type="match status" value="1"/>
</dbReference>
<evidence type="ECO:0000256" key="6">
    <source>
        <dbReference type="ARBA" id="ARBA00022989"/>
    </source>
</evidence>
<protein>
    <recommendedName>
        <fullName evidence="9">Wax synthase domain-containing protein</fullName>
    </recommendedName>
</protein>
<evidence type="ECO:0000256" key="2">
    <source>
        <dbReference type="ARBA" id="ARBA00005179"/>
    </source>
</evidence>
<keyword evidence="4" id="KW-0808">Transferase</keyword>
<dbReference type="InterPro" id="IPR044851">
    <property type="entry name" value="Wax_synthase"/>
</dbReference>
<evidence type="ECO:0000313" key="11">
    <source>
        <dbReference type="Proteomes" id="UP000053820"/>
    </source>
</evidence>
<keyword evidence="11" id="KW-1185">Reference proteome</keyword>
<comment type="similarity">
    <text evidence="3">Belongs to the wax synthase family.</text>
</comment>
<feature type="transmembrane region" description="Helical" evidence="8">
    <location>
        <begin position="308"/>
        <end position="326"/>
    </location>
</feature>
<feature type="transmembrane region" description="Helical" evidence="8">
    <location>
        <begin position="148"/>
        <end position="175"/>
    </location>
</feature>
<sequence length="392" mass="43980">MSSFLTFVLPVLICQYLMGVLVQLKGTFLHRVALLPVLLWFVWRASITIDPSGGDPNQAQLNAVFIGQMCSFAMRGFVWATAQEPYRRADESISHESSQADREGKDSVGIAAALWNTWDLLVNLRGIGWNWSRGFSIPTPFFKTRSRVAFVMLSAVRLALHVLAYDATIQAIRAFSPEEFASTTGGSIFDPSLSLALQVLRCITISFLTVWMAYFAMEWGYQLQSIIFVTLFQQHPSQWPPLFNSPWLSTSLSDLWGRRWHQMLRHVLLTLGGRPFAYLFGRLGGVIGVFVISGLFHDGELRSVGRGGNSLVVIGFFTMNGVGIVLERVWKKMYGKSVGGIWGWVWTFSWLALWGVPMVDEWAKAGRFSAASLPGDFEPSLALLSFVQRYLQ</sequence>
<dbReference type="GO" id="GO:0016020">
    <property type="term" value="C:membrane"/>
    <property type="evidence" value="ECO:0007669"/>
    <property type="project" value="UniProtKB-SubCell"/>
</dbReference>
<keyword evidence="7 8" id="KW-0472">Membrane</keyword>
<dbReference type="AlphaFoldDB" id="A0A0C9WCK8"/>
<feature type="transmembrane region" description="Helical" evidence="8">
    <location>
        <begin position="195"/>
        <end position="217"/>
    </location>
</feature>
<dbReference type="GO" id="GO:0008374">
    <property type="term" value="F:O-acyltransferase activity"/>
    <property type="evidence" value="ECO:0007669"/>
    <property type="project" value="InterPro"/>
</dbReference>
<dbReference type="InterPro" id="IPR032805">
    <property type="entry name" value="Wax_synthase_dom"/>
</dbReference>
<proteinExistence type="inferred from homology"/>
<dbReference type="PANTHER" id="PTHR31595:SF57">
    <property type="entry name" value="OS04G0481900 PROTEIN"/>
    <property type="match status" value="1"/>
</dbReference>
<comment type="subcellular location">
    <subcellularLocation>
        <location evidence="1">Membrane</location>
        <topology evidence="1">Multi-pass membrane protein</topology>
    </subcellularLocation>
</comment>
<evidence type="ECO:0000256" key="4">
    <source>
        <dbReference type="ARBA" id="ARBA00022679"/>
    </source>
</evidence>
<evidence type="ECO:0000259" key="9">
    <source>
        <dbReference type="Pfam" id="PF13813"/>
    </source>
</evidence>
<feature type="transmembrane region" description="Helical" evidence="8">
    <location>
        <begin position="29"/>
        <end position="47"/>
    </location>
</feature>
<dbReference type="Pfam" id="PF13813">
    <property type="entry name" value="MBOAT_2"/>
    <property type="match status" value="1"/>
</dbReference>
<feature type="domain" description="Wax synthase" evidence="9">
    <location>
        <begin position="239"/>
        <end position="317"/>
    </location>
</feature>
<evidence type="ECO:0000256" key="7">
    <source>
        <dbReference type="ARBA" id="ARBA00023136"/>
    </source>
</evidence>
<dbReference type="Proteomes" id="UP000053820">
    <property type="component" value="Unassembled WGS sequence"/>
</dbReference>
<comment type="pathway">
    <text evidence="2">Secondary metabolite biosynthesis.</text>
</comment>
<dbReference type="GO" id="GO:0006629">
    <property type="term" value="P:lipid metabolic process"/>
    <property type="evidence" value="ECO:0007669"/>
    <property type="project" value="InterPro"/>
</dbReference>
<evidence type="ECO:0000256" key="8">
    <source>
        <dbReference type="SAM" id="Phobius"/>
    </source>
</evidence>
<gene>
    <name evidence="10" type="ORF">HYDPIDRAFT_176869</name>
</gene>
<accession>A0A0C9WCK8</accession>
<feature type="transmembrane region" description="Helical" evidence="8">
    <location>
        <begin position="276"/>
        <end position="296"/>
    </location>
</feature>
<evidence type="ECO:0000256" key="1">
    <source>
        <dbReference type="ARBA" id="ARBA00004141"/>
    </source>
</evidence>
<name>A0A0C9WCK8_9AGAM</name>
<reference evidence="10 11" key="1">
    <citation type="submission" date="2014-04" db="EMBL/GenBank/DDBJ databases">
        <title>Evolutionary Origins and Diversification of the Mycorrhizal Mutualists.</title>
        <authorList>
            <consortium name="DOE Joint Genome Institute"/>
            <consortium name="Mycorrhizal Genomics Consortium"/>
            <person name="Kohler A."/>
            <person name="Kuo A."/>
            <person name="Nagy L.G."/>
            <person name="Floudas D."/>
            <person name="Copeland A."/>
            <person name="Barry K.W."/>
            <person name="Cichocki N."/>
            <person name="Veneault-Fourrey C."/>
            <person name="LaButti K."/>
            <person name="Lindquist E.A."/>
            <person name="Lipzen A."/>
            <person name="Lundell T."/>
            <person name="Morin E."/>
            <person name="Murat C."/>
            <person name="Riley R."/>
            <person name="Ohm R."/>
            <person name="Sun H."/>
            <person name="Tunlid A."/>
            <person name="Henrissat B."/>
            <person name="Grigoriev I.V."/>
            <person name="Hibbett D.S."/>
            <person name="Martin F."/>
        </authorList>
    </citation>
    <scope>NUCLEOTIDE SEQUENCE [LARGE SCALE GENOMIC DNA]</scope>
    <source>
        <strain evidence="10 11">MD-312</strain>
    </source>
</reference>